<evidence type="ECO:0000313" key="2">
    <source>
        <dbReference type="EnsemblMetazoa" id="HelroP179271"/>
    </source>
</evidence>
<dbReference type="EMBL" id="KB097519">
    <property type="protein sequence ID" value="ESN95497.1"/>
    <property type="molecule type" value="Genomic_DNA"/>
</dbReference>
<protein>
    <recommendedName>
        <fullName evidence="4">C-type lectin domain-containing protein</fullName>
    </recommendedName>
</protein>
<name>T1FEG5_HELRO</name>
<organism evidence="2 3">
    <name type="scientific">Helobdella robusta</name>
    <name type="common">Californian leech</name>
    <dbReference type="NCBI Taxonomy" id="6412"/>
    <lineage>
        <taxon>Eukaryota</taxon>
        <taxon>Metazoa</taxon>
        <taxon>Spiralia</taxon>
        <taxon>Lophotrochozoa</taxon>
        <taxon>Annelida</taxon>
        <taxon>Clitellata</taxon>
        <taxon>Hirudinea</taxon>
        <taxon>Rhynchobdellida</taxon>
        <taxon>Glossiphoniidae</taxon>
        <taxon>Helobdella</taxon>
    </lineage>
</organism>
<accession>T1FEG5</accession>
<evidence type="ECO:0000313" key="1">
    <source>
        <dbReference type="EMBL" id="ESN95497.1"/>
    </source>
</evidence>
<dbReference type="EnsemblMetazoa" id="HelroT179271">
    <property type="protein sequence ID" value="HelroP179271"/>
    <property type="gene ID" value="HelroG179271"/>
</dbReference>
<dbReference type="Proteomes" id="UP000015101">
    <property type="component" value="Unassembled WGS sequence"/>
</dbReference>
<dbReference type="InParanoid" id="T1FEG5"/>
<dbReference type="KEGG" id="hro:HELRODRAFT_179271"/>
<gene>
    <name evidence="2" type="primary">20207214</name>
    <name evidence="1" type="ORF">HELRODRAFT_179271</name>
</gene>
<sequence length="235" mass="27175">MVFNVSSKLQCILHCFANAEFSCLRGNYFANAERCELFQFWNATYETLLLNFADDCQGFEKKNLCPFDYTFLPEESVCIRWFTEVGSVSWDVAHSQYCTSQGPIISLQGYSNCSALRKCVWTGGYRFNDNIAYWRYANNVTEKFGATMPWNNGEPTYYSGDNAENCIELLENGRIHEKTILSVISSRFFEEVYSNLHSENPVDIIYLDFATYQEATCMLLKTRSGVAKIYKKIFY</sequence>
<dbReference type="AlphaFoldDB" id="T1FEG5"/>
<dbReference type="EMBL" id="AMQM01006802">
    <property type="status" value="NOT_ANNOTATED_CDS"/>
    <property type="molecule type" value="Genomic_DNA"/>
</dbReference>
<reference evidence="2" key="3">
    <citation type="submission" date="2015-06" db="UniProtKB">
        <authorList>
            <consortium name="EnsemblMetazoa"/>
        </authorList>
    </citation>
    <scope>IDENTIFICATION</scope>
</reference>
<reference evidence="3" key="1">
    <citation type="submission" date="2012-12" db="EMBL/GenBank/DDBJ databases">
        <authorList>
            <person name="Hellsten U."/>
            <person name="Grimwood J."/>
            <person name="Chapman J.A."/>
            <person name="Shapiro H."/>
            <person name="Aerts A."/>
            <person name="Otillar R.P."/>
            <person name="Terry A.Y."/>
            <person name="Boore J.L."/>
            <person name="Simakov O."/>
            <person name="Marletaz F."/>
            <person name="Cho S.-J."/>
            <person name="Edsinger-Gonzales E."/>
            <person name="Havlak P."/>
            <person name="Kuo D.-H."/>
            <person name="Larsson T."/>
            <person name="Lv J."/>
            <person name="Arendt D."/>
            <person name="Savage R."/>
            <person name="Osoegawa K."/>
            <person name="de Jong P."/>
            <person name="Lindberg D.R."/>
            <person name="Seaver E.C."/>
            <person name="Weisblat D.A."/>
            <person name="Putnam N.H."/>
            <person name="Grigoriev I.V."/>
            <person name="Rokhsar D.S."/>
        </authorList>
    </citation>
    <scope>NUCLEOTIDE SEQUENCE</scope>
</reference>
<dbReference type="CTD" id="20207214"/>
<proteinExistence type="predicted"/>
<dbReference type="RefSeq" id="XP_009026367.1">
    <property type="nucleotide sequence ID" value="XM_009028119.1"/>
</dbReference>
<reference evidence="1 3" key="2">
    <citation type="journal article" date="2013" name="Nature">
        <title>Insights into bilaterian evolution from three spiralian genomes.</title>
        <authorList>
            <person name="Simakov O."/>
            <person name="Marletaz F."/>
            <person name="Cho S.J."/>
            <person name="Edsinger-Gonzales E."/>
            <person name="Havlak P."/>
            <person name="Hellsten U."/>
            <person name="Kuo D.H."/>
            <person name="Larsson T."/>
            <person name="Lv J."/>
            <person name="Arendt D."/>
            <person name="Savage R."/>
            <person name="Osoegawa K."/>
            <person name="de Jong P."/>
            <person name="Grimwood J."/>
            <person name="Chapman J.A."/>
            <person name="Shapiro H."/>
            <person name="Aerts A."/>
            <person name="Otillar R.P."/>
            <person name="Terry A.Y."/>
            <person name="Boore J.L."/>
            <person name="Grigoriev I.V."/>
            <person name="Lindberg D.R."/>
            <person name="Seaver E.C."/>
            <person name="Weisblat D.A."/>
            <person name="Putnam N.H."/>
            <person name="Rokhsar D.S."/>
        </authorList>
    </citation>
    <scope>NUCLEOTIDE SEQUENCE</scope>
</reference>
<dbReference type="GeneID" id="20207214"/>
<evidence type="ECO:0008006" key="4">
    <source>
        <dbReference type="Google" id="ProtNLM"/>
    </source>
</evidence>
<dbReference type="HOGENOM" id="CLU_1181343_0_0_1"/>
<evidence type="ECO:0000313" key="3">
    <source>
        <dbReference type="Proteomes" id="UP000015101"/>
    </source>
</evidence>
<keyword evidence="3" id="KW-1185">Reference proteome</keyword>